<reference evidence="2" key="1">
    <citation type="submission" date="2020-05" db="EMBL/GenBank/DDBJ databases">
        <authorList>
            <person name="Chiriac C."/>
            <person name="Salcher M."/>
            <person name="Ghai R."/>
            <person name="Kavagutti S V."/>
        </authorList>
    </citation>
    <scope>NUCLEOTIDE SEQUENCE</scope>
</reference>
<gene>
    <name evidence="2" type="ORF">UFOPK3610_00793</name>
</gene>
<evidence type="ECO:0000313" key="2">
    <source>
        <dbReference type="EMBL" id="CAB4910968.1"/>
    </source>
</evidence>
<accession>A0A6J7GW18</accession>
<proteinExistence type="predicted"/>
<evidence type="ECO:0000256" key="1">
    <source>
        <dbReference type="SAM" id="MobiDB-lite"/>
    </source>
</evidence>
<dbReference type="AlphaFoldDB" id="A0A6J7GW18"/>
<feature type="region of interest" description="Disordered" evidence="1">
    <location>
        <begin position="153"/>
        <end position="174"/>
    </location>
</feature>
<name>A0A6J7GW18_9ZZZZ</name>
<organism evidence="2">
    <name type="scientific">freshwater metagenome</name>
    <dbReference type="NCBI Taxonomy" id="449393"/>
    <lineage>
        <taxon>unclassified sequences</taxon>
        <taxon>metagenomes</taxon>
        <taxon>ecological metagenomes</taxon>
    </lineage>
</organism>
<dbReference type="EMBL" id="CAFBMR010000022">
    <property type="protein sequence ID" value="CAB4910968.1"/>
    <property type="molecule type" value="Genomic_DNA"/>
</dbReference>
<feature type="compositionally biased region" description="Low complexity" evidence="1">
    <location>
        <begin position="153"/>
        <end position="166"/>
    </location>
</feature>
<protein>
    <submittedName>
        <fullName evidence="2">Unannotated protein</fullName>
    </submittedName>
</protein>
<sequence>MRAGCLHRSRPRLSARWPKQMWSCSSLTPLWAPLMQTKRSSVCCASPVARSFWWQTRSTTRVARPMLPHYGRWVLASHTWCRPFTVVAAVICLMQLSMRCRNMAKDVHAKADLAGSRCSASPMSVSRLCLTGWHAVSEWWLIRLRAPRLIPSTNSSCSASVSGGLSTPQAFAGG</sequence>